<feature type="region of interest" description="Disordered" evidence="12">
    <location>
        <begin position="979"/>
        <end position="1009"/>
    </location>
</feature>
<dbReference type="SMART" id="SM00355">
    <property type="entry name" value="ZnF_C2H2"/>
    <property type="match status" value="7"/>
</dbReference>
<dbReference type="FunCoup" id="A0A671XD64">
    <property type="interactions" value="1304"/>
</dbReference>
<feature type="compositionally biased region" description="Basic residues" evidence="12">
    <location>
        <begin position="1627"/>
        <end position="1638"/>
    </location>
</feature>
<sequence>MAEEGSVYELEGLEKQLQSLLGRYTSDELRADNKPFCSDFCKLVEEHASRWQVPLPQLRILDVALSYFTRASTFFASNCDHVLHTLSSLALSVFELLLFFDQKDLHQEPLKHFTVTFQECHLALARHQNVHLLQVESLVRSGGPWACPALQAILSESSLPQSEVDGCISSELPVFLELRVRYLLSCERVSEAMALAKCCAWHPTAGQHLFFLQVYLTWLFKTSQHDSLHKEVADFNGKDAIHIICSLEGEEKDDLLLALSRAFLSQQLRKGDMYYLCDLVFIWSKLHHRLKTSKEALLEEIRELMLSATNVNTIFPFIRAILQEVGEDGIQFCVELCVNALGSCLPCDVITKSLIYKTIASLLPNDLEVCRACALLVFFVERTVEAYKIVYLLYMHPDQEYHVELSPIRNHVRFETLQVLKKDLYFDPEFWNLIALRTNCLKLMSEKVVSAALEEIMEDEWILNYCTKEPALRSRKSVCQKGRKGALQASAKKRHHKEDTDMATKRFKVGPGKTRLSVDHTVKRKGNHGSRHLKDVSSEPLRRSFWQLERLRDNGGYGEHRRTTRLSEKNPPKRRIRKPKWLLEDSGTLEENNVPQKIKRHGLRLQRHHQLSVEKTSETGQIKSDAKHNSHLMARENNSKHQKGLSLDSLQPANPPQVILELSLPDNELMGSFIEDTCHRQRGFPQVLLYRPTVKIPATSQPVKTVHRKEVVLRARDATMFLQQLHCYARRPKGKGNGLNIQGSVSTITRSSVQGSPPKSPHGEIIEKPEFPSHTPAAEVTESPVLEKVQTQKAVSRKTSSPRELSEKSAVRVNDPVSSQTRATGKVLQTRTRELHKKSEMKLANASQISAATEVTESPMLDKALQAQTRELCEESAVEMKVTIASQAPTVGKVTQSPGLDKISKTQTVKDSSKITTSAELLQTVHTNQTGGGEENPSKIGAADPMLPDVVHRDGKQLELNSQAEIGYPEVHTTVGNSMSEVDVSPKPSENDTTPGGTRVARPRDQDNINDISALTLVTEMVTELAPEKLAHKQPPPEESSSEEARAGSKAKVPHKSHTTSSCSVPYLGASAVADVQGMTEGIHYFDPETSENSEPIETEESRLEYCCTFCNKVFKGSRVVAHAMFHYRRDECMFCGTMFKDDLLAMMHLSNHIEKLKRSKELPANKAQENCVSDTKDFSTPETSAKDKTTNMSSGRRSRGRPRKSAVSPNSISLPDSTPTGPRKLRSNDKPMDGPSLPEKKQNAPKHLNSQTPVHKVNGHIGKKKEPDRRKKDTVHSAAKLPRRKQEITEDGTSDGAENPRLQENRDTEMYSTTSVQVVKDFSCSTDNKIKKTGSLKVPKTSIKQNGKEKHVDPQEKVCCPVDGCGWFTDLSKNRVALLYHALNDHDGEVRPLQLAFRIGNNKCSICMRVLWSFEHFQHHVERHRLSPRHPCPHQGCTARFKTGMEMRRHARRHIPLQAVCCLPGCSQLFICLWALNLHEREHYASKSTKPNKITNEQTGGKHNNTPTVKKQLDHKPTDETATTTVTKTVSFKATRKSRGQAAHNQELKGSNETKDSDVLKNLSNKHTSTQPSGPSLRLRQTFKKMKAKNTALKSHKVLSSSLLRHNIKVRHKFKKRQVKVNSQGPKRRGRPPKSKKAVHDENITTGQDSQETEQKSPTQPTGPSKAAGTSNVKEEVKEKEKSQQVRDVVKTTETSISESKSKKSTSKQIKKDPVKQRGVSHNTSKPGVTVKSSNQSTTTTSADKTQKSTVDKVKKIHKVKKRSATEEIGTASSDSSKSKKQKVTNGKANTKMKKKCHPTEQDSASKKPAESNSAVPQVEPKTAAAPIEHSADEDGKANAENTDSTQNSSGNSVPAVQGNGINEITATPTISGEKTHKVTTEEKSKKSHITKKEGKKEKGSRTASSGSGKTKKRHNDTNKKEEKKLVKERRPCKDASKTLKKTGSPDVEGKAKEETLNAALDNSGSSVSVTTAGGVNDTTSQLPAPEKDTQKAAKKEKSKKPHVPKNLDPNKANKKRKVVHKEGETKTVKKKCKVQAAPSVLKAAKSNAKVKPATVPSSVAEDGNVSAETPQSPSNCPGYSMIMNGQASTEDSKSTVCKEALAEYGKKPYMRPPPTAYLDERYTTMPKRRKAMSFSPPSQRSVEQVKVTTALQRQRCANCFATFNSAEDLQSHLQQQKCSNIFGFDSDDEGESAVFIIEIKSMCKCQCFLVWPVNQQIKLPLPAPHRGIR</sequence>
<feature type="compositionally biased region" description="Basic and acidic residues" evidence="12">
    <location>
        <begin position="1547"/>
        <end position="1559"/>
    </location>
</feature>
<evidence type="ECO:0000256" key="10">
    <source>
        <dbReference type="ARBA" id="ARBA00023163"/>
    </source>
</evidence>
<keyword evidence="6" id="KW-0863">Zinc-finger</keyword>
<keyword evidence="10" id="KW-0804">Transcription</keyword>
<feature type="compositionally biased region" description="Basic and acidic residues" evidence="12">
    <location>
        <begin position="1674"/>
        <end position="1692"/>
    </location>
</feature>
<feature type="compositionally biased region" description="Basic residues" evidence="12">
    <location>
        <begin position="1607"/>
        <end position="1620"/>
    </location>
</feature>
<feature type="compositionally biased region" description="Basic and acidic residues" evidence="12">
    <location>
        <begin position="1227"/>
        <end position="1243"/>
    </location>
</feature>
<feature type="region of interest" description="Disordered" evidence="12">
    <location>
        <begin position="1027"/>
        <end position="1062"/>
    </location>
</feature>
<feature type="compositionally biased region" description="Basic and acidic residues" evidence="12">
    <location>
        <begin position="1917"/>
        <end position="1939"/>
    </location>
</feature>
<feature type="compositionally biased region" description="Polar residues" evidence="12">
    <location>
        <begin position="1645"/>
        <end position="1673"/>
    </location>
</feature>
<keyword evidence="3" id="KW-0597">Phosphoprotein</keyword>
<dbReference type="GeneTree" id="ENSGT00950000183034"/>
<evidence type="ECO:0000256" key="8">
    <source>
        <dbReference type="ARBA" id="ARBA00023015"/>
    </source>
</evidence>
<dbReference type="GO" id="GO:0008270">
    <property type="term" value="F:zinc ion binding"/>
    <property type="evidence" value="ECO:0007669"/>
    <property type="project" value="UniProtKB-KW"/>
</dbReference>
<dbReference type="InParanoid" id="A0A671XD64"/>
<protein>
    <submittedName>
        <fullName evidence="14">Uncharacterized LOC115577118</fullName>
    </submittedName>
</protein>
<feature type="compositionally biased region" description="Polar residues" evidence="12">
    <location>
        <begin position="1208"/>
        <end position="1221"/>
    </location>
</feature>
<feature type="region of interest" description="Disordered" evidence="12">
    <location>
        <begin position="1604"/>
        <end position="2079"/>
    </location>
</feature>
<feature type="compositionally biased region" description="Basic and acidic residues" evidence="12">
    <location>
        <begin position="556"/>
        <end position="571"/>
    </location>
</feature>
<reference evidence="14" key="1">
    <citation type="submission" date="2021-04" db="EMBL/GenBank/DDBJ databases">
        <authorList>
            <consortium name="Wellcome Sanger Institute Data Sharing"/>
        </authorList>
    </citation>
    <scope>NUCLEOTIDE SEQUENCE [LARGE SCALE GENOMIC DNA]</scope>
</reference>
<evidence type="ECO:0000256" key="1">
    <source>
        <dbReference type="ARBA" id="ARBA00004123"/>
    </source>
</evidence>
<organism evidence="14 15">
    <name type="scientific">Sparus aurata</name>
    <name type="common">Gilthead sea bream</name>
    <dbReference type="NCBI Taxonomy" id="8175"/>
    <lineage>
        <taxon>Eukaryota</taxon>
        <taxon>Metazoa</taxon>
        <taxon>Chordata</taxon>
        <taxon>Craniata</taxon>
        <taxon>Vertebrata</taxon>
        <taxon>Euteleostomi</taxon>
        <taxon>Actinopterygii</taxon>
        <taxon>Neopterygii</taxon>
        <taxon>Teleostei</taxon>
        <taxon>Neoteleostei</taxon>
        <taxon>Acanthomorphata</taxon>
        <taxon>Eupercaria</taxon>
        <taxon>Spariformes</taxon>
        <taxon>Sparidae</taxon>
        <taxon>Sparus</taxon>
    </lineage>
</organism>
<feature type="compositionally biased region" description="Polar residues" evidence="12">
    <location>
        <begin position="1841"/>
        <end position="1874"/>
    </location>
</feature>
<proteinExistence type="inferred from homology"/>
<dbReference type="PROSITE" id="PS00028">
    <property type="entry name" value="ZINC_FINGER_C2H2_1"/>
    <property type="match status" value="2"/>
</dbReference>
<evidence type="ECO:0000256" key="3">
    <source>
        <dbReference type="ARBA" id="ARBA00022553"/>
    </source>
</evidence>
<dbReference type="InterPro" id="IPR052251">
    <property type="entry name" value="GH-ZnFinger_Regulators"/>
</dbReference>
<evidence type="ECO:0000313" key="15">
    <source>
        <dbReference type="Proteomes" id="UP000472265"/>
    </source>
</evidence>
<dbReference type="GO" id="GO:0005634">
    <property type="term" value="C:nucleus"/>
    <property type="evidence" value="ECO:0007669"/>
    <property type="project" value="UniProtKB-SubCell"/>
</dbReference>
<feature type="compositionally biased region" description="Low complexity" evidence="12">
    <location>
        <begin position="1522"/>
        <end position="1534"/>
    </location>
</feature>
<evidence type="ECO:0000256" key="11">
    <source>
        <dbReference type="ARBA" id="ARBA00023242"/>
    </source>
</evidence>
<dbReference type="PANTHER" id="PTHR15507:SF16">
    <property type="entry name" value="ZINC FINGER PROTEIN 654"/>
    <property type="match status" value="1"/>
</dbReference>
<dbReference type="Proteomes" id="UP000472265">
    <property type="component" value="Chromosome 24"/>
</dbReference>
<dbReference type="OMA" id="WQLDRIQ"/>
<feature type="domain" description="C2H2-type" evidence="13">
    <location>
        <begin position="1433"/>
        <end position="1455"/>
    </location>
</feature>
<evidence type="ECO:0000256" key="12">
    <source>
        <dbReference type="SAM" id="MobiDB-lite"/>
    </source>
</evidence>
<feature type="compositionally biased region" description="Basic and acidic residues" evidence="12">
    <location>
        <begin position="1265"/>
        <end position="1276"/>
    </location>
</feature>
<dbReference type="GO" id="GO:0000981">
    <property type="term" value="F:DNA-binding transcription factor activity, RNA polymerase II-specific"/>
    <property type="evidence" value="ECO:0007669"/>
    <property type="project" value="TreeGrafter"/>
</dbReference>
<dbReference type="InterPro" id="IPR013087">
    <property type="entry name" value="Znf_C2H2_type"/>
</dbReference>
<feature type="compositionally biased region" description="Basic and acidic residues" evidence="12">
    <location>
        <begin position="1799"/>
        <end position="1811"/>
    </location>
</feature>
<comment type="subcellular location">
    <subcellularLocation>
        <location evidence="1">Nucleus</location>
    </subcellularLocation>
</comment>
<evidence type="ECO:0000256" key="9">
    <source>
        <dbReference type="ARBA" id="ARBA00023125"/>
    </source>
</evidence>
<evidence type="ECO:0000256" key="5">
    <source>
        <dbReference type="ARBA" id="ARBA00022737"/>
    </source>
</evidence>
<feature type="region of interest" description="Disordered" evidence="12">
    <location>
        <begin position="1161"/>
        <end position="1309"/>
    </location>
</feature>
<feature type="compositionally biased region" description="Polar residues" evidence="12">
    <location>
        <begin position="816"/>
        <end position="830"/>
    </location>
</feature>
<keyword evidence="8" id="KW-0805">Transcription regulation</keyword>
<feature type="domain" description="C2H2-type" evidence="13">
    <location>
        <begin position="1462"/>
        <end position="1484"/>
    </location>
</feature>
<name>A0A671XD64_SPAAU</name>
<accession>A0A671XD64</accession>
<evidence type="ECO:0000256" key="6">
    <source>
        <dbReference type="ARBA" id="ARBA00022771"/>
    </source>
</evidence>
<feature type="compositionally biased region" description="Basic and acidic residues" evidence="12">
    <location>
        <begin position="1875"/>
        <end position="1902"/>
    </location>
</feature>
<gene>
    <name evidence="14" type="primary">LOC115577118</name>
</gene>
<feature type="compositionally biased region" description="Polar residues" evidence="12">
    <location>
        <begin position="2068"/>
        <end position="2079"/>
    </location>
</feature>
<feature type="compositionally biased region" description="Low complexity" evidence="12">
    <location>
        <begin position="1965"/>
        <end position="1977"/>
    </location>
</feature>
<keyword evidence="5" id="KW-0677">Repeat</keyword>
<dbReference type="Ensembl" id="ENSSAUT00010051620.1">
    <property type="protein sequence ID" value="ENSSAUP00010049049.1"/>
    <property type="gene ID" value="ENSSAUG00010020492.1"/>
</dbReference>
<reference evidence="14" key="2">
    <citation type="submission" date="2025-08" db="UniProtKB">
        <authorList>
            <consortium name="Ensembl"/>
        </authorList>
    </citation>
    <scope>IDENTIFICATION</scope>
</reference>
<feature type="region of interest" description="Disordered" evidence="12">
    <location>
        <begin position="748"/>
        <end position="839"/>
    </location>
</feature>
<keyword evidence="15" id="KW-1185">Reference proteome</keyword>
<feature type="compositionally biased region" description="Basic and acidic residues" evidence="12">
    <location>
        <begin position="1746"/>
        <end position="1755"/>
    </location>
</feature>
<feature type="compositionally biased region" description="Basic and acidic residues" evidence="12">
    <location>
        <begin position="1987"/>
        <end position="1997"/>
    </location>
</feature>
<dbReference type="GO" id="GO:0003677">
    <property type="term" value="F:DNA binding"/>
    <property type="evidence" value="ECO:0007669"/>
    <property type="project" value="UniProtKB-KW"/>
</dbReference>
<dbReference type="Pfam" id="PF25580">
    <property type="entry name" value="TPR_Rlf"/>
    <property type="match status" value="1"/>
</dbReference>
<feature type="region of interest" description="Disordered" evidence="12">
    <location>
        <begin position="556"/>
        <end position="575"/>
    </location>
</feature>
<keyword evidence="4" id="KW-0479">Metal-binding</keyword>
<keyword evidence="11" id="KW-0539">Nucleus</keyword>
<feature type="compositionally biased region" description="Polar residues" evidence="12">
    <location>
        <begin position="1487"/>
        <end position="1510"/>
    </location>
</feature>
<keyword evidence="9" id="KW-0238">DNA-binding</keyword>
<evidence type="ECO:0000256" key="4">
    <source>
        <dbReference type="ARBA" id="ARBA00022723"/>
    </source>
</evidence>
<dbReference type="InterPro" id="IPR057986">
    <property type="entry name" value="TPR_Rlf/292/654"/>
</dbReference>
<reference evidence="14" key="3">
    <citation type="submission" date="2025-09" db="UniProtKB">
        <authorList>
            <consortium name="Ensembl"/>
        </authorList>
    </citation>
    <scope>IDENTIFICATION</scope>
</reference>
<comment type="similarity">
    <text evidence="2">Belongs to the krueppel C2H2-type zinc-finger protein family.</text>
</comment>
<evidence type="ECO:0000256" key="7">
    <source>
        <dbReference type="ARBA" id="ARBA00022833"/>
    </source>
</evidence>
<feature type="compositionally biased region" description="Polar residues" evidence="12">
    <location>
        <begin position="789"/>
        <end position="803"/>
    </location>
</feature>
<evidence type="ECO:0000256" key="2">
    <source>
        <dbReference type="ARBA" id="ARBA00006991"/>
    </source>
</evidence>
<dbReference type="PANTHER" id="PTHR15507">
    <property type="entry name" value="ZINC FINGER PROTEIN RLF"/>
    <property type="match status" value="1"/>
</dbReference>
<evidence type="ECO:0000313" key="14">
    <source>
        <dbReference type="Ensembl" id="ENSSAUP00010049049.1"/>
    </source>
</evidence>
<feature type="compositionally biased region" description="Basic and acidic residues" evidence="12">
    <location>
        <begin position="761"/>
        <end position="771"/>
    </location>
</feature>
<keyword evidence="7" id="KW-0862">Zinc</keyword>
<evidence type="ECO:0000259" key="13">
    <source>
        <dbReference type="PROSITE" id="PS00028"/>
    </source>
</evidence>
<feature type="compositionally biased region" description="Polar residues" evidence="12">
    <location>
        <begin position="748"/>
        <end position="757"/>
    </location>
</feature>
<feature type="compositionally biased region" description="Basic and acidic residues" evidence="12">
    <location>
        <begin position="1175"/>
        <end position="1190"/>
    </location>
</feature>
<feature type="compositionally biased region" description="Polar residues" evidence="12">
    <location>
        <begin position="1721"/>
        <end position="1745"/>
    </location>
</feature>
<feature type="region of interest" description="Disordered" evidence="12">
    <location>
        <begin position="1485"/>
        <end position="1559"/>
    </location>
</feature>